<dbReference type="InterPro" id="IPR010093">
    <property type="entry name" value="SinI_DNA-bd"/>
</dbReference>
<evidence type="ECO:0000259" key="1">
    <source>
        <dbReference type="Pfam" id="PF12728"/>
    </source>
</evidence>
<dbReference type="RefSeq" id="WP_379941655.1">
    <property type="nucleotide sequence ID" value="NZ_JBHTIB010000012.1"/>
</dbReference>
<dbReference type="InterPro" id="IPR041657">
    <property type="entry name" value="HTH_17"/>
</dbReference>
<feature type="domain" description="Helix-turn-helix" evidence="1">
    <location>
        <begin position="39"/>
        <end position="88"/>
    </location>
</feature>
<proteinExistence type="predicted"/>
<dbReference type="Proteomes" id="UP001597011">
    <property type="component" value="Unassembled WGS sequence"/>
</dbReference>
<evidence type="ECO:0000313" key="2">
    <source>
        <dbReference type="EMBL" id="MFD0836017.1"/>
    </source>
</evidence>
<keyword evidence="3" id="KW-1185">Reference proteome</keyword>
<organism evidence="2 3">
    <name type="scientific">Mariniflexile aquimaris</name>
    <dbReference type="NCBI Taxonomy" id="881009"/>
    <lineage>
        <taxon>Bacteria</taxon>
        <taxon>Pseudomonadati</taxon>
        <taxon>Bacteroidota</taxon>
        <taxon>Flavobacteriia</taxon>
        <taxon>Flavobacteriales</taxon>
        <taxon>Flavobacteriaceae</taxon>
        <taxon>Mariniflexile</taxon>
    </lineage>
</organism>
<dbReference type="EMBL" id="JBHTIB010000012">
    <property type="protein sequence ID" value="MFD0836017.1"/>
    <property type="molecule type" value="Genomic_DNA"/>
</dbReference>
<dbReference type="NCBIfam" id="TIGR01764">
    <property type="entry name" value="excise"/>
    <property type="match status" value="1"/>
</dbReference>
<gene>
    <name evidence="2" type="ORF">ACFQ0I_09595</name>
</gene>
<reference evidence="3" key="1">
    <citation type="journal article" date="2019" name="Int. J. Syst. Evol. Microbiol.">
        <title>The Global Catalogue of Microorganisms (GCM) 10K type strain sequencing project: providing services to taxonomists for standard genome sequencing and annotation.</title>
        <authorList>
            <consortium name="The Broad Institute Genomics Platform"/>
            <consortium name="The Broad Institute Genome Sequencing Center for Infectious Disease"/>
            <person name="Wu L."/>
            <person name="Ma J."/>
        </authorList>
    </citation>
    <scope>NUCLEOTIDE SEQUENCE [LARGE SCALE GENOMIC DNA]</scope>
    <source>
        <strain evidence="3">CCUG 60529</strain>
    </source>
</reference>
<dbReference type="Pfam" id="PF12728">
    <property type="entry name" value="HTH_17"/>
    <property type="match status" value="1"/>
</dbReference>
<comment type="caution">
    <text evidence="2">The sequence shown here is derived from an EMBL/GenBank/DDBJ whole genome shotgun (WGS) entry which is preliminary data.</text>
</comment>
<name>A0ABW3BVE2_9FLAO</name>
<sequence length="109" mass="12780">MNPKIFLLNEDQIEDLVGRISKKLYESFLLEQSNEKDEVLTIDAAAKLIKLAKPTIYGLVHKKSIPHYKKGKRLYFHKSELLEWIQSGRKDTRDAIDNKVNDYLLKHKL</sequence>
<accession>A0ABW3BVE2</accession>
<evidence type="ECO:0000313" key="3">
    <source>
        <dbReference type="Proteomes" id="UP001597011"/>
    </source>
</evidence>
<protein>
    <submittedName>
        <fullName evidence="2">Helix-turn-helix domain-containing protein</fullName>
    </submittedName>
</protein>